<evidence type="ECO:0000313" key="3">
    <source>
        <dbReference type="EMBL" id="CAF23189.1"/>
    </source>
</evidence>
<dbReference type="HOGENOM" id="CLU_028163_1_1_0"/>
<dbReference type="RefSeq" id="WP_011175015.1">
    <property type="nucleotide sequence ID" value="NC_005861.2"/>
</dbReference>
<dbReference type="CDD" id="cd00077">
    <property type="entry name" value="HDc"/>
    <property type="match status" value="1"/>
</dbReference>
<dbReference type="AlphaFoldDB" id="Q6ME10"/>
<accession>Q6ME10</accession>
<dbReference type="Pfam" id="PF13286">
    <property type="entry name" value="HD_assoc"/>
    <property type="match status" value="1"/>
</dbReference>
<dbReference type="STRING" id="264201.pc0465"/>
<dbReference type="eggNOG" id="COG0232">
    <property type="taxonomic scope" value="Bacteria"/>
</dbReference>
<gene>
    <name evidence="3" type="ORF">PC_RS02260</name>
</gene>
<dbReference type="InterPro" id="IPR003607">
    <property type="entry name" value="HD/PDEase_dom"/>
</dbReference>
<feature type="domain" description="HD/PDEase" evidence="2">
    <location>
        <begin position="79"/>
        <end position="234"/>
    </location>
</feature>
<dbReference type="Proteomes" id="UP000000529">
    <property type="component" value="Chromosome"/>
</dbReference>
<keyword evidence="1" id="KW-0378">Hydrolase</keyword>
<dbReference type="InterPro" id="IPR026875">
    <property type="entry name" value="PHydrolase_assoc_dom"/>
</dbReference>
<dbReference type="OrthoDB" id="9803619at2"/>
<dbReference type="Pfam" id="PF01966">
    <property type="entry name" value="HD"/>
    <property type="match status" value="1"/>
</dbReference>
<dbReference type="InterPro" id="IPR006674">
    <property type="entry name" value="HD_domain"/>
</dbReference>
<dbReference type="Gene3D" id="1.10.3210.10">
    <property type="entry name" value="Hypothetical protein af1432"/>
    <property type="match status" value="1"/>
</dbReference>
<dbReference type="EMBL" id="BX908798">
    <property type="protein sequence ID" value="CAF23189.1"/>
    <property type="molecule type" value="Genomic_DNA"/>
</dbReference>
<dbReference type="SUPFAM" id="SSF109604">
    <property type="entry name" value="HD-domain/PDEase-like"/>
    <property type="match status" value="1"/>
</dbReference>
<keyword evidence="4" id="KW-1185">Reference proteome</keyword>
<evidence type="ECO:0000313" key="4">
    <source>
        <dbReference type="Proteomes" id="UP000000529"/>
    </source>
</evidence>
<protein>
    <recommendedName>
        <fullName evidence="2">HD/PDEase domain-containing protein</fullName>
    </recommendedName>
</protein>
<organism evidence="3 4">
    <name type="scientific">Protochlamydia amoebophila (strain UWE25)</name>
    <dbReference type="NCBI Taxonomy" id="264201"/>
    <lineage>
        <taxon>Bacteria</taxon>
        <taxon>Pseudomonadati</taxon>
        <taxon>Chlamydiota</taxon>
        <taxon>Chlamydiia</taxon>
        <taxon>Parachlamydiales</taxon>
        <taxon>Parachlamydiaceae</taxon>
        <taxon>Candidatus Protochlamydia</taxon>
    </lineage>
</organism>
<name>Q6ME10_PARUW</name>
<proteinExistence type="predicted"/>
<dbReference type="SMART" id="SM00471">
    <property type="entry name" value="HDc"/>
    <property type="match status" value="1"/>
</dbReference>
<dbReference type="GO" id="GO:0016787">
    <property type="term" value="F:hydrolase activity"/>
    <property type="evidence" value="ECO:0007669"/>
    <property type="project" value="UniProtKB-KW"/>
</dbReference>
<sequence>MSNTQAAKALAHYRRLAEQKEGEQLFIHAAFSKDHCRQGGPEDDHRMPYKRDVDRIIHSKAYSRYVDKTQVVYLVNNDHITHRSLHVQLVSNFARGIAEILGLNLDLVEAIALGHDVGHPPFGHEGEDYLSTLSIEYGNGPFCHALQSCRLFTELEPLNLGLAVYDGFLGHDGAMAGAFLQPKFGKTWQDHLDEREQKKINLDLNIMPGTLEGCLVKLCDTMSYVGRDIEDAINLGILKRKDIPATCLGITNKDILSFLAADVIQNSYHKEYITISKEAFEALKILRQFNFQYIYVHPQLKVESSKIKFSYRILFEWLLQNLEANREESYVWKHYLKKRTENYLSQTNSVQMIVDYISGMTDNFFVRTLEKIIVPSKIEFDK</sequence>
<reference evidence="3 4" key="1">
    <citation type="journal article" date="2004" name="Science">
        <title>Illuminating the evolutionary history of chlamydiae.</title>
        <authorList>
            <person name="Horn M."/>
            <person name="Collingro A."/>
            <person name="Schmitz-Esser S."/>
            <person name="Beier C.L."/>
            <person name="Purkhold U."/>
            <person name="Fartmann B."/>
            <person name="Brandt P."/>
            <person name="Nyakatura G.J."/>
            <person name="Droege M."/>
            <person name="Frishman D."/>
            <person name="Rattei T."/>
            <person name="Mewes H."/>
            <person name="Wagner M."/>
        </authorList>
    </citation>
    <scope>NUCLEOTIDE SEQUENCE [LARGE SCALE GENOMIC DNA]</scope>
    <source>
        <strain evidence="3 4">UWE25</strain>
    </source>
</reference>
<evidence type="ECO:0000256" key="1">
    <source>
        <dbReference type="ARBA" id="ARBA00022801"/>
    </source>
</evidence>
<evidence type="ECO:0000259" key="2">
    <source>
        <dbReference type="SMART" id="SM00471"/>
    </source>
</evidence>
<dbReference type="KEGG" id="pcu:PC_RS02260"/>